<evidence type="ECO:0000313" key="13">
    <source>
        <dbReference type="EnsemblProtists" id="EKX41622"/>
    </source>
</evidence>
<dbReference type="eggNOG" id="KOG3790">
    <property type="taxonomic scope" value="Eukaryota"/>
</dbReference>
<proteinExistence type="inferred from homology"/>
<organism evidence="12">
    <name type="scientific">Guillardia theta (strain CCMP2712)</name>
    <name type="common">Cryptophyte</name>
    <dbReference type="NCBI Taxonomy" id="905079"/>
    <lineage>
        <taxon>Eukaryota</taxon>
        <taxon>Cryptophyceae</taxon>
        <taxon>Pyrenomonadales</taxon>
        <taxon>Geminigeraceae</taxon>
        <taxon>Guillardia</taxon>
    </lineage>
</organism>
<evidence type="ECO:0000313" key="12">
    <source>
        <dbReference type="EMBL" id="EKX41622.1"/>
    </source>
</evidence>
<keyword evidence="5 10" id="KW-0489">Methyltransferase</keyword>
<dbReference type="KEGG" id="gtt:GUITHDRAFT_112327"/>
<protein>
    <recommendedName>
        <fullName evidence="10">tRNA (uracil-O(2)-)-methyltransferase</fullName>
        <ecNumber evidence="10">2.1.1.211</ecNumber>
    </recommendedName>
</protein>
<dbReference type="GO" id="GO:0141101">
    <property type="term" value="F:tRNA(Ser) (uridine(44)-2'-O-)-methyltransferase activity"/>
    <property type="evidence" value="ECO:0007669"/>
    <property type="project" value="UniProtKB-EC"/>
</dbReference>
<dbReference type="Proteomes" id="UP000011087">
    <property type="component" value="Unassembled WGS sequence"/>
</dbReference>
<dbReference type="RefSeq" id="XP_005828602.1">
    <property type="nucleotide sequence ID" value="XM_005828545.1"/>
</dbReference>
<evidence type="ECO:0000256" key="3">
    <source>
        <dbReference type="ARBA" id="ARBA00009056"/>
    </source>
</evidence>
<dbReference type="SUPFAM" id="SSF53335">
    <property type="entry name" value="S-adenosyl-L-methionine-dependent methyltransferases"/>
    <property type="match status" value="1"/>
</dbReference>
<gene>
    <name evidence="12" type="ORF">GUITHDRAFT_112327</name>
</gene>
<evidence type="ECO:0000256" key="10">
    <source>
        <dbReference type="RuleBase" id="RU368004"/>
    </source>
</evidence>
<reference evidence="13" key="3">
    <citation type="submission" date="2015-06" db="UniProtKB">
        <authorList>
            <consortium name="EnsemblProtists"/>
        </authorList>
    </citation>
    <scope>IDENTIFICATION</scope>
</reference>
<evidence type="ECO:0000256" key="6">
    <source>
        <dbReference type="ARBA" id="ARBA00022679"/>
    </source>
</evidence>
<evidence type="ECO:0000313" key="14">
    <source>
        <dbReference type="Proteomes" id="UP000011087"/>
    </source>
</evidence>
<dbReference type="GO" id="GO:0005737">
    <property type="term" value="C:cytoplasm"/>
    <property type="evidence" value="ECO:0007669"/>
    <property type="project" value="UniProtKB-SubCell"/>
</dbReference>
<feature type="region of interest" description="Disordered" evidence="11">
    <location>
        <begin position="1"/>
        <end position="26"/>
    </location>
</feature>
<evidence type="ECO:0000256" key="2">
    <source>
        <dbReference type="ARBA" id="ARBA00004496"/>
    </source>
</evidence>
<keyword evidence="4 10" id="KW-0963">Cytoplasm</keyword>
<dbReference type="PaxDb" id="55529-EKX41622"/>
<keyword evidence="8 10" id="KW-0819">tRNA processing</keyword>
<reference evidence="12 14" key="1">
    <citation type="journal article" date="2012" name="Nature">
        <title>Algal genomes reveal evolutionary mosaicism and the fate of nucleomorphs.</title>
        <authorList>
            <consortium name="DOE Joint Genome Institute"/>
            <person name="Curtis B.A."/>
            <person name="Tanifuji G."/>
            <person name="Burki F."/>
            <person name="Gruber A."/>
            <person name="Irimia M."/>
            <person name="Maruyama S."/>
            <person name="Arias M.C."/>
            <person name="Ball S.G."/>
            <person name="Gile G.H."/>
            <person name="Hirakawa Y."/>
            <person name="Hopkins J.F."/>
            <person name="Kuo A."/>
            <person name="Rensing S.A."/>
            <person name="Schmutz J."/>
            <person name="Symeonidi A."/>
            <person name="Elias M."/>
            <person name="Eveleigh R.J."/>
            <person name="Herman E.K."/>
            <person name="Klute M.J."/>
            <person name="Nakayama T."/>
            <person name="Obornik M."/>
            <person name="Reyes-Prieto A."/>
            <person name="Armbrust E.V."/>
            <person name="Aves S.J."/>
            <person name="Beiko R.G."/>
            <person name="Coutinho P."/>
            <person name="Dacks J.B."/>
            <person name="Durnford D.G."/>
            <person name="Fast N.M."/>
            <person name="Green B.R."/>
            <person name="Grisdale C.J."/>
            <person name="Hempel F."/>
            <person name="Henrissat B."/>
            <person name="Hoppner M.P."/>
            <person name="Ishida K."/>
            <person name="Kim E."/>
            <person name="Koreny L."/>
            <person name="Kroth P.G."/>
            <person name="Liu Y."/>
            <person name="Malik S.B."/>
            <person name="Maier U.G."/>
            <person name="McRose D."/>
            <person name="Mock T."/>
            <person name="Neilson J.A."/>
            <person name="Onodera N.T."/>
            <person name="Poole A.M."/>
            <person name="Pritham E.J."/>
            <person name="Richards T.A."/>
            <person name="Rocap G."/>
            <person name="Roy S.W."/>
            <person name="Sarai C."/>
            <person name="Schaack S."/>
            <person name="Shirato S."/>
            <person name="Slamovits C.H."/>
            <person name="Spencer D.F."/>
            <person name="Suzuki S."/>
            <person name="Worden A.Z."/>
            <person name="Zauner S."/>
            <person name="Barry K."/>
            <person name="Bell C."/>
            <person name="Bharti A.K."/>
            <person name="Crow J.A."/>
            <person name="Grimwood J."/>
            <person name="Kramer R."/>
            <person name="Lindquist E."/>
            <person name="Lucas S."/>
            <person name="Salamov A."/>
            <person name="McFadden G.I."/>
            <person name="Lane C.E."/>
            <person name="Keeling P.J."/>
            <person name="Gray M.W."/>
            <person name="Grigoriev I.V."/>
            <person name="Archibald J.M."/>
        </authorList>
    </citation>
    <scope>NUCLEOTIDE SEQUENCE</scope>
    <source>
        <strain evidence="12 14">CCMP2712</strain>
    </source>
</reference>
<dbReference type="GeneID" id="17298273"/>
<dbReference type="EnsemblProtists" id="EKX41622">
    <property type="protein sequence ID" value="EKX41622"/>
    <property type="gene ID" value="GUITHDRAFT_112327"/>
</dbReference>
<evidence type="ECO:0000256" key="8">
    <source>
        <dbReference type="ARBA" id="ARBA00022694"/>
    </source>
</evidence>
<keyword evidence="7 10" id="KW-0949">S-adenosyl-L-methionine</keyword>
<sequence>MTPSLPGPPSNRGCTPLNDGEMSRARWQTRRCQEEDGEAAAPVSPWQLMNTGRPPKEAFEIPPLGEETLLYEKGTDISESQFWSVIDSWIKSPEHILKSIWKAEGVNIDDLPEEERERATHFKPRLEDLPFNEESHSASSCDGPDVVQRYEDARGEGCDAWLPSLQPIVKTRVWAQLFQSGILRAKLEVEKECSNAEKFSTAEQNAETLDSSSEPVRHTLRRLHRKDVIAAPYLDEWCTIFKDARKVWFTPVLPDPSNWKRPIMSYLPYNYPKSLRYSFQFLPAGAPGVEAKLRMFANLFDIRSVIFMESTAARLLDKLQKWGCCIKNGVTSYEKRVQLDVLVDQQEFRLEYQRMKNLYKHWAKDWPERTDPQKFVFEETGIAAYLVALWKSKKFESATSDYEKKISFVDLGCGNGFLTHVLTMEGFEGKGIDKQQRKIWDLYGEETRSRLVIEDIDPETCCYPGVDWVIGNHSDELTPWLPSIARRCGPTTRYFVIPCCFWDFQGKFNRRVPQESRYTTYLKFVEKCGTEEGFQVLSDTLRIPSTKNVAHVGCRPLDDGGTRKSVD</sequence>
<name>L1IZU9_GUITC</name>
<comment type="function">
    <text evidence="10">Adenosyl-L-methionine (AdoMet)-dependent tRNA (uracil-O(2)-)-methyltransferase.</text>
</comment>
<evidence type="ECO:0000256" key="1">
    <source>
        <dbReference type="ARBA" id="ARBA00002778"/>
    </source>
</evidence>
<reference evidence="14" key="2">
    <citation type="submission" date="2012-11" db="EMBL/GenBank/DDBJ databases">
        <authorList>
            <person name="Kuo A."/>
            <person name="Curtis B.A."/>
            <person name="Tanifuji G."/>
            <person name="Burki F."/>
            <person name="Gruber A."/>
            <person name="Irimia M."/>
            <person name="Maruyama S."/>
            <person name="Arias M.C."/>
            <person name="Ball S.G."/>
            <person name="Gile G.H."/>
            <person name="Hirakawa Y."/>
            <person name="Hopkins J.F."/>
            <person name="Rensing S.A."/>
            <person name="Schmutz J."/>
            <person name="Symeonidi A."/>
            <person name="Elias M."/>
            <person name="Eveleigh R.J."/>
            <person name="Herman E.K."/>
            <person name="Klute M.J."/>
            <person name="Nakayama T."/>
            <person name="Obornik M."/>
            <person name="Reyes-Prieto A."/>
            <person name="Armbrust E.V."/>
            <person name="Aves S.J."/>
            <person name="Beiko R.G."/>
            <person name="Coutinho P."/>
            <person name="Dacks J.B."/>
            <person name="Durnford D.G."/>
            <person name="Fast N.M."/>
            <person name="Green B.R."/>
            <person name="Grisdale C."/>
            <person name="Hempe F."/>
            <person name="Henrissat B."/>
            <person name="Hoppner M.P."/>
            <person name="Ishida K.-I."/>
            <person name="Kim E."/>
            <person name="Koreny L."/>
            <person name="Kroth P.G."/>
            <person name="Liu Y."/>
            <person name="Malik S.-B."/>
            <person name="Maier U.G."/>
            <person name="McRose D."/>
            <person name="Mock T."/>
            <person name="Neilson J.A."/>
            <person name="Onodera N.T."/>
            <person name="Poole A.M."/>
            <person name="Pritham E.J."/>
            <person name="Richards T.A."/>
            <person name="Rocap G."/>
            <person name="Roy S.W."/>
            <person name="Sarai C."/>
            <person name="Schaack S."/>
            <person name="Shirato S."/>
            <person name="Slamovits C.H."/>
            <person name="Spencer D.F."/>
            <person name="Suzuki S."/>
            <person name="Worden A.Z."/>
            <person name="Zauner S."/>
            <person name="Barry K."/>
            <person name="Bell C."/>
            <person name="Bharti A.K."/>
            <person name="Crow J.A."/>
            <person name="Grimwood J."/>
            <person name="Kramer R."/>
            <person name="Lindquist E."/>
            <person name="Lucas S."/>
            <person name="Salamov A."/>
            <person name="McFadden G.I."/>
            <person name="Lane C.E."/>
            <person name="Keeling P.J."/>
            <person name="Gray M.W."/>
            <person name="Grigoriev I.V."/>
            <person name="Archibald J.M."/>
        </authorList>
    </citation>
    <scope>NUCLEOTIDE SEQUENCE</scope>
    <source>
        <strain evidence="14">CCMP2712</strain>
    </source>
</reference>
<keyword evidence="6 10" id="KW-0808">Transferase</keyword>
<dbReference type="OrthoDB" id="10047021at2759"/>
<comment type="similarity">
    <text evidence="3 10">Belongs to the TRM44 family.</text>
</comment>
<evidence type="ECO:0000256" key="11">
    <source>
        <dbReference type="SAM" id="MobiDB-lite"/>
    </source>
</evidence>
<evidence type="ECO:0000256" key="9">
    <source>
        <dbReference type="ARBA" id="ARBA00047957"/>
    </source>
</evidence>
<evidence type="ECO:0000256" key="7">
    <source>
        <dbReference type="ARBA" id="ARBA00022691"/>
    </source>
</evidence>
<dbReference type="Pfam" id="PF07757">
    <property type="entry name" value="AdoMet_MTase"/>
    <property type="match status" value="1"/>
</dbReference>
<dbReference type="AlphaFoldDB" id="L1IZU9"/>
<comment type="subcellular location">
    <subcellularLocation>
        <location evidence="2 10">Cytoplasm</location>
    </subcellularLocation>
</comment>
<dbReference type="GO" id="GO:0030488">
    <property type="term" value="P:tRNA methylation"/>
    <property type="evidence" value="ECO:0007669"/>
    <property type="project" value="UniProtKB-UniRule"/>
</dbReference>
<dbReference type="PANTHER" id="PTHR21210:SF0">
    <property type="entry name" value="TRNA (URACIL-O(2)-)-METHYLTRANSFERASE-RELATED"/>
    <property type="match status" value="1"/>
</dbReference>
<accession>L1IZU9</accession>
<comment type="catalytic activity">
    <reaction evidence="9 10">
        <text>uridine(44) in tRNA(Ser) + S-adenosyl-L-methionine = 2'-O-methyluridine(44) in tRNA(Ser) + S-adenosyl-L-homocysteine + H(+)</text>
        <dbReference type="Rhea" id="RHEA:43100"/>
        <dbReference type="Rhea" id="RHEA-COMP:10339"/>
        <dbReference type="Rhea" id="RHEA-COMP:10340"/>
        <dbReference type="ChEBI" id="CHEBI:15378"/>
        <dbReference type="ChEBI" id="CHEBI:57856"/>
        <dbReference type="ChEBI" id="CHEBI:59789"/>
        <dbReference type="ChEBI" id="CHEBI:65315"/>
        <dbReference type="ChEBI" id="CHEBI:74478"/>
        <dbReference type="EC" id="2.1.1.211"/>
    </reaction>
</comment>
<dbReference type="InterPro" id="IPR029063">
    <property type="entry name" value="SAM-dependent_MTases_sf"/>
</dbReference>
<dbReference type="HOGENOM" id="CLU_481010_0_0_1"/>
<dbReference type="EC" id="2.1.1.211" evidence="10"/>
<dbReference type="STRING" id="905079.L1IZU9"/>
<evidence type="ECO:0000256" key="5">
    <source>
        <dbReference type="ARBA" id="ARBA00022603"/>
    </source>
</evidence>
<dbReference type="PANTHER" id="PTHR21210">
    <property type="entry name" value="TRNA (URACIL-O(2)-)-METHYLTRANSFERASE-RELATED"/>
    <property type="match status" value="1"/>
</dbReference>
<keyword evidence="14" id="KW-1185">Reference proteome</keyword>
<evidence type="ECO:0000256" key="4">
    <source>
        <dbReference type="ARBA" id="ARBA00022490"/>
    </source>
</evidence>
<dbReference type="EMBL" id="JH993022">
    <property type="protein sequence ID" value="EKX41622.1"/>
    <property type="molecule type" value="Genomic_DNA"/>
</dbReference>
<comment type="function">
    <text evidence="1">Probable adenosyl-L-methionine (AdoMet)-dependent tRNA (uracil-O(2)-)-methyltransferase.</text>
</comment>
<dbReference type="InterPro" id="IPR011671">
    <property type="entry name" value="tRNA_uracil_MeTrfase"/>
</dbReference>